<dbReference type="CDD" id="cd03785">
    <property type="entry name" value="GT28_MurG"/>
    <property type="match status" value="1"/>
</dbReference>
<name>A0A380T8J9_9ZZZZ</name>
<reference evidence="12" key="1">
    <citation type="submission" date="2018-07" db="EMBL/GenBank/DDBJ databases">
        <authorList>
            <person name="Quirk P.G."/>
            <person name="Krulwich T.A."/>
        </authorList>
    </citation>
    <scope>NUCLEOTIDE SEQUENCE</scope>
</reference>
<dbReference type="GO" id="GO:0050511">
    <property type="term" value="F:undecaprenyldiphospho-muramoylpentapeptide beta-N-acetylglucosaminyltransferase activity"/>
    <property type="evidence" value="ECO:0007669"/>
    <property type="project" value="InterPro"/>
</dbReference>
<keyword evidence="3 12" id="KW-0328">Glycosyltransferase</keyword>
<feature type="domain" description="Glycosyl transferase family 28 C-terminal" evidence="11">
    <location>
        <begin position="192"/>
        <end position="352"/>
    </location>
</feature>
<dbReference type="PANTHER" id="PTHR21015:SF22">
    <property type="entry name" value="GLYCOSYLTRANSFERASE"/>
    <property type="match status" value="1"/>
</dbReference>
<evidence type="ECO:0000313" key="12">
    <source>
        <dbReference type="EMBL" id="SUS03528.1"/>
    </source>
</evidence>
<dbReference type="EC" id="2.4.1.227" evidence="12"/>
<gene>
    <name evidence="12" type="primary">murG</name>
    <name evidence="12" type="ORF">DF3PB_100024</name>
</gene>
<keyword evidence="1" id="KW-1003">Cell membrane</keyword>
<evidence type="ECO:0000256" key="2">
    <source>
        <dbReference type="ARBA" id="ARBA00022618"/>
    </source>
</evidence>
<dbReference type="HAMAP" id="MF_00033">
    <property type="entry name" value="MurG"/>
    <property type="match status" value="1"/>
</dbReference>
<keyword evidence="4 12" id="KW-0808">Transferase</keyword>
<dbReference type="GO" id="GO:0071555">
    <property type="term" value="P:cell wall organization"/>
    <property type="evidence" value="ECO:0007669"/>
    <property type="project" value="UniProtKB-KW"/>
</dbReference>
<feature type="domain" description="Glycosyltransferase family 28 N-terminal" evidence="10">
    <location>
        <begin position="9"/>
        <end position="145"/>
    </location>
</feature>
<keyword evidence="9" id="KW-0961">Cell wall biogenesis/degradation</keyword>
<evidence type="ECO:0000259" key="11">
    <source>
        <dbReference type="Pfam" id="PF04101"/>
    </source>
</evidence>
<dbReference type="InterPro" id="IPR004276">
    <property type="entry name" value="GlycoTrans_28_N"/>
</dbReference>
<dbReference type="EMBL" id="UIDG01000002">
    <property type="protein sequence ID" value="SUS03528.1"/>
    <property type="molecule type" value="Genomic_DNA"/>
</dbReference>
<evidence type="ECO:0000256" key="8">
    <source>
        <dbReference type="ARBA" id="ARBA00023306"/>
    </source>
</evidence>
<evidence type="ECO:0000256" key="9">
    <source>
        <dbReference type="ARBA" id="ARBA00023316"/>
    </source>
</evidence>
<dbReference type="PANTHER" id="PTHR21015">
    <property type="entry name" value="UDP-N-ACETYLGLUCOSAMINE--N-ACETYLMURAMYL-(PENTAPEPTIDE) PYROPHOSPHORYL-UNDECAPRENOL N-ACETYLGLUCOSAMINE TRANSFERASE 1"/>
    <property type="match status" value="1"/>
</dbReference>
<keyword evidence="6" id="KW-0573">Peptidoglycan synthesis</keyword>
<evidence type="ECO:0000256" key="7">
    <source>
        <dbReference type="ARBA" id="ARBA00023136"/>
    </source>
</evidence>
<evidence type="ECO:0000259" key="10">
    <source>
        <dbReference type="Pfam" id="PF03033"/>
    </source>
</evidence>
<evidence type="ECO:0000256" key="5">
    <source>
        <dbReference type="ARBA" id="ARBA00022960"/>
    </source>
</evidence>
<keyword evidence="7" id="KW-0472">Membrane</keyword>
<dbReference type="InterPro" id="IPR007235">
    <property type="entry name" value="Glyco_trans_28_C"/>
</dbReference>
<dbReference type="InterPro" id="IPR006009">
    <property type="entry name" value="GlcNAc_MurG"/>
</dbReference>
<proteinExistence type="inferred from homology"/>
<evidence type="ECO:0000256" key="4">
    <source>
        <dbReference type="ARBA" id="ARBA00022679"/>
    </source>
</evidence>
<dbReference type="NCBIfam" id="TIGR01133">
    <property type="entry name" value="murG"/>
    <property type="match status" value="1"/>
</dbReference>
<dbReference type="GO" id="GO:0009252">
    <property type="term" value="P:peptidoglycan biosynthetic process"/>
    <property type="evidence" value="ECO:0007669"/>
    <property type="project" value="UniProtKB-KW"/>
</dbReference>
<evidence type="ECO:0000256" key="3">
    <source>
        <dbReference type="ARBA" id="ARBA00022676"/>
    </source>
</evidence>
<dbReference type="AlphaFoldDB" id="A0A380T8J9"/>
<protein>
    <submittedName>
        <fullName evidence="12">UDP-N-acetylglucosamine--N-acetylmuramyl-(Pentapeptide) pyrophosphoryl-undecaprenol N-acetylglucosamine transferase</fullName>
        <ecNumber evidence="12">2.4.1.227</ecNumber>
    </submittedName>
</protein>
<keyword evidence="8" id="KW-0131">Cell cycle</keyword>
<dbReference type="GO" id="GO:0008360">
    <property type="term" value="P:regulation of cell shape"/>
    <property type="evidence" value="ECO:0007669"/>
    <property type="project" value="UniProtKB-KW"/>
</dbReference>
<dbReference type="SUPFAM" id="SSF53756">
    <property type="entry name" value="UDP-Glycosyltransferase/glycogen phosphorylase"/>
    <property type="match status" value="1"/>
</dbReference>
<dbReference type="Pfam" id="PF04101">
    <property type="entry name" value="Glyco_tran_28_C"/>
    <property type="match status" value="1"/>
</dbReference>
<accession>A0A380T8J9</accession>
<dbReference type="Pfam" id="PF03033">
    <property type="entry name" value="Glyco_transf_28"/>
    <property type="match status" value="1"/>
</dbReference>
<evidence type="ECO:0000256" key="1">
    <source>
        <dbReference type="ARBA" id="ARBA00022475"/>
    </source>
</evidence>
<evidence type="ECO:0000256" key="6">
    <source>
        <dbReference type="ARBA" id="ARBA00022984"/>
    </source>
</evidence>
<dbReference type="Gene3D" id="3.40.50.2000">
    <property type="entry name" value="Glycogen Phosphorylase B"/>
    <property type="match status" value="2"/>
</dbReference>
<dbReference type="GO" id="GO:0051301">
    <property type="term" value="P:cell division"/>
    <property type="evidence" value="ECO:0007669"/>
    <property type="project" value="UniProtKB-KW"/>
</dbReference>
<sequence>MNGAPWPLIVLAAGGTGGHIFPAEALAAALAARGARTVLFTDRRGGSFGGALAGVEVCRIRAGGIAGLGIVARLRSIVDLGLGLVQALLRLRRLAPDAVVGFGGYASLPTVLAACWLGCPSLVHEQNAVLGRANRLLAGRVERIATAFEKLAHLPAAAAAKLVRTGMPVRPAFAGLERQSYPAPAADGAVRLLVLGGSQGARVLSTLVPAAIGLLPSDLRRRLAISQQCRPEDLEAVRSAYAGLAVAADLATFFDNVPSRLAAAHLVIARAGASTVAELTTVGRPAILIPYPYATDDHQAANAQALAAAGAAVAMTEAGLTAERLAGELAALLGAPDVLAALAAKSRAIGIPDAGDRLADLVMATARRPQLGLATGRGTA</sequence>
<keyword evidence="2" id="KW-0132">Cell division</keyword>
<organism evidence="12">
    <name type="scientific">metagenome</name>
    <dbReference type="NCBI Taxonomy" id="256318"/>
    <lineage>
        <taxon>unclassified sequences</taxon>
        <taxon>metagenomes</taxon>
    </lineage>
</organism>
<dbReference type="GO" id="GO:0005975">
    <property type="term" value="P:carbohydrate metabolic process"/>
    <property type="evidence" value="ECO:0007669"/>
    <property type="project" value="InterPro"/>
</dbReference>
<keyword evidence="5" id="KW-0133">Cell shape</keyword>